<dbReference type="Gene3D" id="2.60.40.4100">
    <property type="entry name" value="Zona pellucida, ZP-C domain"/>
    <property type="match status" value="1"/>
</dbReference>
<comment type="caution">
    <text evidence="14">Lacks conserved residue(s) required for the propagation of feature annotation.</text>
</comment>
<dbReference type="SUPFAM" id="SSF57492">
    <property type="entry name" value="Trefoil"/>
    <property type="match status" value="1"/>
</dbReference>
<feature type="region of interest" description="Disordered" evidence="15">
    <location>
        <begin position="759"/>
        <end position="793"/>
    </location>
</feature>
<dbReference type="GO" id="GO:0060468">
    <property type="term" value="P:prevention of polyspermy"/>
    <property type="evidence" value="ECO:0007669"/>
    <property type="project" value="TreeGrafter"/>
</dbReference>
<feature type="region of interest" description="Disordered" evidence="15">
    <location>
        <begin position="461"/>
        <end position="540"/>
    </location>
</feature>
<accession>A0A3B3CA70</accession>
<dbReference type="KEGG" id="oml:112157505"/>
<feature type="disulfide bond" evidence="14">
    <location>
        <begin position="896"/>
        <end position="922"/>
    </location>
</feature>
<dbReference type="GO" id="GO:0035804">
    <property type="term" value="F:structural constituent of egg coat"/>
    <property type="evidence" value="ECO:0007669"/>
    <property type="project" value="TreeGrafter"/>
</dbReference>
<feature type="disulfide bond" evidence="14">
    <location>
        <begin position="906"/>
        <end position="921"/>
    </location>
</feature>
<dbReference type="GO" id="GO:0032190">
    <property type="term" value="F:acrosin binding"/>
    <property type="evidence" value="ECO:0007669"/>
    <property type="project" value="TreeGrafter"/>
</dbReference>
<organism evidence="19 20">
    <name type="scientific">Oryzias melastigma</name>
    <name type="common">Marine medaka</name>
    <dbReference type="NCBI Taxonomy" id="30732"/>
    <lineage>
        <taxon>Eukaryota</taxon>
        <taxon>Metazoa</taxon>
        <taxon>Chordata</taxon>
        <taxon>Craniata</taxon>
        <taxon>Vertebrata</taxon>
        <taxon>Euteleostomi</taxon>
        <taxon>Actinopterygii</taxon>
        <taxon>Neopterygii</taxon>
        <taxon>Teleostei</taxon>
        <taxon>Neoteleostei</taxon>
        <taxon>Acanthomorphata</taxon>
        <taxon>Ovalentaria</taxon>
        <taxon>Atherinomorphae</taxon>
        <taxon>Beloniformes</taxon>
        <taxon>Adrianichthyidae</taxon>
        <taxon>Oryziinae</taxon>
        <taxon>Oryzias</taxon>
    </lineage>
</organism>
<evidence type="ECO:0000256" key="5">
    <source>
        <dbReference type="ARBA" id="ARBA00022530"/>
    </source>
</evidence>
<keyword evidence="8" id="KW-1133">Transmembrane helix</keyword>
<protein>
    <submittedName>
        <fullName evidence="19">Uncharacterized LOC112157505</fullName>
    </submittedName>
</protein>
<sequence length="1201" mass="132640">MSCKPKREIILVLLLGISYFNSLQHCSAVSLGQREDASRAQRVKQSTRRTEQDIHHQLGPLPARAPITGRPPRREPRRIGHPNPQQDPGAPPRELLLVGEPEVDDVGLNGSSWTLGEVRTERSPPPDPDDGYQADFTGFSEIQGEVLGLSSDSSPHFSEWEAMKPVVECDDSFMIFSASGHGLLHLLVDRKEATPVSIFQLPADCGYSVRTSWSELEMMVPYDGCYVTLENGSYVLPMQWLSTPLKLSCPVKMSTAAPIVSLFTPSVFCSAFGMAVQIHWQEHDQPALGVIVDGAWVPFVSDLCAFKVDSQPQELTFLISQRAPCISAVDGLRLQLTLDDEEYILSCPVGPDFPYSPSPPPQFPFVPDSIIPVSTSSLPTTSQTLNQGQSAQLHNNQQLFYLYAGPQNIQFPLDFASGLQSTNAHHPTADGSPGSQQQFQYPYFDQQVFYPHPFLLQGHLSHQMSPGPAGQHPSPFVFYHPDPFYHSNPAEEGQRPQISHPDTNPQIYYRPATTAAPTQAPALYHPPPSEPKQPLVPKPQTNIFYPQTSYYSHHSVSHTAAARVTASPQSPTASTSDGAGGPSGQLYAHSPFQLHAHASPAGETPQKPAAPQRMCMSSSDSSCSYYSYPYSSHHPFYPQQPNAATFHHPQTPVTNPSTPPAPLQTPHLQCLKGRMFVFLPYADPRSIHILEHQRTWKPLSDMPLHCGFVLQQVRGHGVLLHSPLPACHSYLRTPTTVSLPVRFWDGSVGQNRTMDLECPYQKPAESPAPVSSSSLSVPAPHQPTKDESSQSGLGKAEVFCSSQQMNVALPAGSISEVIVKDFSGNLINLNDQKGCGYFINKGKDGKTHLIYPLHSHCHQSVQGEMHVISVIYMTENGRKEAQFSCPVVIPRTGQECNLHSEYRLPCGSGSITQTQCLSMGCCFNKHPLECYYPMEECTIDRRMVFSVPASITDPPLSPALLVSANNSTCKPQKVTSEYALFNVPMDGCGMRRMMVGKTLVYMLEITNMIQAVSLNYGTITRDSPIRLFVECRYSPGTVLSVSYVVKTPSFGPEVHTQGVFGVQLRISKDAQYTSYHPQYHQPLRMLLGKPLHLEVRLLNSPDPSLVLLVHFCVAYPRSGKAVWVLLYNGCPNPLDPSPPQTVLSEPNPQTPQSQTRRFTISTFQFLPDNDYKDMDEEIYFMCSTEICSPHEGPCVEGCFGQ</sequence>
<feature type="domain" description="P-type" evidence="18">
    <location>
        <begin position="894"/>
        <end position="934"/>
    </location>
</feature>
<dbReference type="PROSITE" id="PS51448">
    <property type="entry name" value="P_TREFOIL_2"/>
    <property type="match status" value="1"/>
</dbReference>
<evidence type="ECO:0000313" key="19">
    <source>
        <dbReference type="Ensembl" id="ENSOMEP00000014499.1"/>
    </source>
</evidence>
<feature type="region of interest" description="Disordered" evidence="15">
    <location>
        <begin position="108"/>
        <end position="129"/>
    </location>
</feature>
<feature type="compositionally biased region" description="Low complexity" evidence="15">
    <location>
        <begin position="561"/>
        <end position="576"/>
    </location>
</feature>
<dbReference type="AlphaFoldDB" id="A0A3B3CA70"/>
<evidence type="ECO:0000256" key="10">
    <source>
        <dbReference type="ARBA" id="ARBA00023157"/>
    </source>
</evidence>
<keyword evidence="4" id="KW-0964">Secreted</keyword>
<feature type="compositionally biased region" description="Polar residues" evidence="15">
    <location>
        <begin position="496"/>
        <end position="506"/>
    </location>
</feature>
<dbReference type="Proteomes" id="UP000261560">
    <property type="component" value="Unplaced"/>
</dbReference>
<keyword evidence="5" id="KW-0272">Extracellular matrix</keyword>
<evidence type="ECO:0000256" key="12">
    <source>
        <dbReference type="ARBA" id="ARBA00023279"/>
    </source>
</evidence>
<dbReference type="Pfam" id="PF23344">
    <property type="entry name" value="ZP-N"/>
    <property type="match status" value="1"/>
</dbReference>
<reference evidence="19" key="2">
    <citation type="submission" date="2025-09" db="UniProtKB">
        <authorList>
            <consortium name="Ensembl"/>
        </authorList>
    </citation>
    <scope>IDENTIFICATION</scope>
</reference>
<feature type="chain" id="PRO_5017360604" evidence="16">
    <location>
        <begin position="23"/>
        <end position="1201"/>
    </location>
</feature>
<dbReference type="PANTHER" id="PTHR23343">
    <property type="entry name" value="ZONA PELLUCIDA SPERM-BINDING PROTEIN"/>
    <property type="match status" value="1"/>
</dbReference>
<evidence type="ECO:0000313" key="20">
    <source>
        <dbReference type="Proteomes" id="UP000261560"/>
    </source>
</evidence>
<proteinExistence type="inferred from homology"/>
<dbReference type="PROSITE" id="PS00025">
    <property type="entry name" value="P_TREFOIL_1"/>
    <property type="match status" value="1"/>
</dbReference>
<evidence type="ECO:0000256" key="13">
    <source>
        <dbReference type="ARBA" id="ARBA00024183"/>
    </source>
</evidence>
<keyword evidence="12" id="KW-0278">Fertilization</keyword>
<keyword evidence="3" id="KW-1003">Cell membrane</keyword>
<dbReference type="RefSeq" id="XP_024146033.1">
    <property type="nucleotide sequence ID" value="XM_024290265.2"/>
</dbReference>
<keyword evidence="11" id="KW-0325">Glycoprotein</keyword>
<evidence type="ECO:0000256" key="14">
    <source>
        <dbReference type="PROSITE-ProRule" id="PRU00779"/>
    </source>
</evidence>
<keyword evidence="16" id="KW-0732">Signal</keyword>
<dbReference type="Gene3D" id="2.60.40.3210">
    <property type="entry name" value="Zona pellucida, ZP-N domain"/>
    <property type="match status" value="1"/>
</dbReference>
<dbReference type="InterPro" id="IPR055355">
    <property type="entry name" value="ZP-C"/>
</dbReference>
<dbReference type="CDD" id="cd00111">
    <property type="entry name" value="Trefoil"/>
    <property type="match status" value="1"/>
</dbReference>
<evidence type="ECO:0000256" key="3">
    <source>
        <dbReference type="ARBA" id="ARBA00022475"/>
    </source>
</evidence>
<dbReference type="InterPro" id="IPR042235">
    <property type="entry name" value="ZP-C_dom"/>
</dbReference>
<dbReference type="OrthoDB" id="9907024at2759"/>
<keyword evidence="6" id="KW-0165">Cleavage on pair of basic residues</keyword>
<evidence type="ECO:0000256" key="2">
    <source>
        <dbReference type="ARBA" id="ARBA00010863"/>
    </source>
</evidence>
<feature type="compositionally biased region" description="Pro residues" evidence="15">
    <location>
        <begin position="524"/>
        <end position="537"/>
    </location>
</feature>
<feature type="compositionally biased region" description="Low complexity" evidence="15">
    <location>
        <begin position="511"/>
        <end position="522"/>
    </location>
</feature>
<feature type="domain" description="ZP" evidence="17">
    <location>
        <begin position="936"/>
        <end position="1201"/>
    </location>
</feature>
<keyword evidence="9" id="KW-0472">Membrane</keyword>
<dbReference type="PROSITE" id="PS51034">
    <property type="entry name" value="ZP_2"/>
    <property type="match status" value="1"/>
</dbReference>
<dbReference type="GO" id="GO:0035805">
    <property type="term" value="C:egg coat"/>
    <property type="evidence" value="ECO:0007669"/>
    <property type="project" value="UniProtKB-SubCell"/>
</dbReference>
<dbReference type="InterPro" id="IPR000519">
    <property type="entry name" value="P_trefoil_dom"/>
</dbReference>
<reference evidence="19" key="1">
    <citation type="submission" date="2025-08" db="UniProtKB">
        <authorList>
            <consortium name="Ensembl"/>
        </authorList>
    </citation>
    <scope>IDENTIFICATION</scope>
</reference>
<name>A0A3B3CA70_ORYME</name>
<evidence type="ECO:0000256" key="6">
    <source>
        <dbReference type="ARBA" id="ARBA00022685"/>
    </source>
</evidence>
<evidence type="ECO:0000256" key="9">
    <source>
        <dbReference type="ARBA" id="ARBA00023136"/>
    </source>
</evidence>
<comment type="similarity">
    <text evidence="2">Belongs to the ZP domain family. ZPB subfamily.</text>
</comment>
<dbReference type="SMART" id="SM00241">
    <property type="entry name" value="ZP"/>
    <property type="match status" value="1"/>
</dbReference>
<evidence type="ECO:0000259" key="17">
    <source>
        <dbReference type="PROSITE" id="PS51034"/>
    </source>
</evidence>
<evidence type="ECO:0000256" key="15">
    <source>
        <dbReference type="SAM" id="MobiDB-lite"/>
    </source>
</evidence>
<keyword evidence="10 14" id="KW-1015">Disulfide bond</keyword>
<dbReference type="InterPro" id="IPR017957">
    <property type="entry name" value="P_trefoil_CS"/>
</dbReference>
<dbReference type="Pfam" id="PF00088">
    <property type="entry name" value="Trefoil"/>
    <property type="match status" value="1"/>
</dbReference>
<dbReference type="InterPro" id="IPR044913">
    <property type="entry name" value="P_trefoil_dom_sf"/>
</dbReference>
<dbReference type="Pfam" id="PF00100">
    <property type="entry name" value="Zona_pellucida"/>
    <property type="match status" value="1"/>
</dbReference>
<dbReference type="GO" id="GO:0005886">
    <property type="term" value="C:plasma membrane"/>
    <property type="evidence" value="ECO:0007669"/>
    <property type="project" value="UniProtKB-SubCell"/>
</dbReference>
<comment type="subcellular location">
    <subcellularLocation>
        <location evidence="1">Cell membrane</location>
        <topology evidence="1">Single-pass type I membrane protein</topology>
    </subcellularLocation>
    <subcellularLocation>
        <location evidence="13">Zona pellucida</location>
    </subcellularLocation>
</comment>
<evidence type="ECO:0000256" key="11">
    <source>
        <dbReference type="ARBA" id="ARBA00023180"/>
    </source>
</evidence>
<dbReference type="STRING" id="30732.ENSOMEP00000014499"/>
<dbReference type="GeneTree" id="ENSGT00940000163253"/>
<dbReference type="GO" id="GO:0007339">
    <property type="term" value="P:binding of sperm to zona pellucida"/>
    <property type="evidence" value="ECO:0007669"/>
    <property type="project" value="TreeGrafter"/>
</dbReference>
<evidence type="ECO:0000256" key="7">
    <source>
        <dbReference type="ARBA" id="ARBA00022692"/>
    </source>
</evidence>
<dbReference type="Ensembl" id="ENSOMET00000022500.1">
    <property type="protein sequence ID" value="ENSOMEP00000014499.1"/>
    <property type="gene ID" value="ENSOMEG00000016012.1"/>
</dbReference>
<dbReference type="Gene3D" id="4.10.110.10">
    <property type="entry name" value="Spasmolytic Protein, domain 1"/>
    <property type="match status" value="1"/>
</dbReference>
<keyword evidence="7" id="KW-0812">Transmembrane</keyword>
<dbReference type="InterPro" id="IPR055356">
    <property type="entry name" value="ZP-N"/>
</dbReference>
<dbReference type="PaxDb" id="30732-ENSOMEP00000014499"/>
<feature type="compositionally biased region" description="Low complexity" evidence="15">
    <location>
        <begin position="763"/>
        <end position="779"/>
    </location>
</feature>
<dbReference type="GeneID" id="112157505"/>
<dbReference type="InterPro" id="IPR051148">
    <property type="entry name" value="Zona_Pellucida_Domain_gp"/>
</dbReference>
<dbReference type="OMA" id="PKHCGYS"/>
<feature type="region of interest" description="Disordered" evidence="15">
    <location>
        <begin position="31"/>
        <end position="95"/>
    </location>
</feature>
<dbReference type="PANTHER" id="PTHR23343:SF117">
    <property type="entry name" value="ZONA PELLUCIDA SPERM-BINDING PROTEIN 4-LIKE ISOFORM X1"/>
    <property type="match status" value="1"/>
</dbReference>
<dbReference type="InterPro" id="IPR001507">
    <property type="entry name" value="ZP_dom"/>
</dbReference>
<evidence type="ECO:0000256" key="16">
    <source>
        <dbReference type="SAM" id="SignalP"/>
    </source>
</evidence>
<evidence type="ECO:0000256" key="1">
    <source>
        <dbReference type="ARBA" id="ARBA00004251"/>
    </source>
</evidence>
<evidence type="ECO:0000256" key="8">
    <source>
        <dbReference type="ARBA" id="ARBA00022989"/>
    </source>
</evidence>
<evidence type="ECO:0000256" key="4">
    <source>
        <dbReference type="ARBA" id="ARBA00022525"/>
    </source>
</evidence>
<feature type="signal peptide" evidence="16">
    <location>
        <begin position="1"/>
        <end position="22"/>
    </location>
</feature>
<evidence type="ECO:0000259" key="18">
    <source>
        <dbReference type="PROSITE" id="PS51448"/>
    </source>
</evidence>
<keyword evidence="20" id="KW-1185">Reference proteome</keyword>
<feature type="region of interest" description="Disordered" evidence="15">
    <location>
        <begin position="561"/>
        <end position="588"/>
    </location>
</feature>